<evidence type="ECO:0000259" key="2">
    <source>
        <dbReference type="SMART" id="SM00382"/>
    </source>
</evidence>
<dbReference type="InterPro" id="IPR027417">
    <property type="entry name" value="P-loop_NTPase"/>
</dbReference>
<gene>
    <name evidence="3" type="ORF">L0U88_19135</name>
</gene>
<keyword evidence="4" id="KW-1185">Reference proteome</keyword>
<dbReference type="PANTHER" id="PTHR23070">
    <property type="entry name" value="BCS1 AAA-TYPE ATPASE"/>
    <property type="match status" value="1"/>
</dbReference>
<proteinExistence type="inferred from homology"/>
<comment type="caution">
    <text evidence="3">The sequence shown here is derived from an EMBL/GenBank/DDBJ whole genome shotgun (WGS) entry which is preliminary data.</text>
</comment>
<feature type="domain" description="AAA+ ATPase" evidence="2">
    <location>
        <begin position="195"/>
        <end position="318"/>
    </location>
</feature>
<reference evidence="3 4" key="1">
    <citation type="submission" date="2022-01" db="EMBL/GenBank/DDBJ databases">
        <title>Flavihumibacter sp. nov., isolated from sediment of a river.</title>
        <authorList>
            <person name="Liu H."/>
        </authorList>
    </citation>
    <scope>NUCLEOTIDE SEQUENCE [LARGE SCALE GENOMIC DNA]</scope>
    <source>
        <strain evidence="3 4">RY-1</strain>
    </source>
</reference>
<name>A0ABS9BMA3_9BACT</name>
<evidence type="ECO:0000313" key="3">
    <source>
        <dbReference type="EMBL" id="MCF1716765.1"/>
    </source>
</evidence>
<dbReference type="EMBL" id="JAKEVY010000006">
    <property type="protein sequence ID" value="MCF1716765.1"/>
    <property type="molecule type" value="Genomic_DNA"/>
</dbReference>
<dbReference type="InterPro" id="IPR050747">
    <property type="entry name" value="Mitochondrial_chaperone_BCS1"/>
</dbReference>
<dbReference type="RefSeq" id="WP_234868210.1">
    <property type="nucleotide sequence ID" value="NZ_JAKEVY010000006.1"/>
</dbReference>
<dbReference type="InterPro" id="IPR003593">
    <property type="entry name" value="AAA+_ATPase"/>
</dbReference>
<protein>
    <submittedName>
        <fullName evidence="3">AAA family ATPase</fullName>
    </submittedName>
</protein>
<accession>A0ABS9BMA3</accession>
<evidence type="ECO:0000313" key="4">
    <source>
        <dbReference type="Proteomes" id="UP001200145"/>
    </source>
</evidence>
<sequence>MNTILASALQRIRDIVRAIVNGSDVNIQSDLFYNSYLEVKSYYLYRFGKAPSVLFINNIDPGKALEYLLTHAAGKVIQVHQSNFYNWEQQRQEFTLSIVELKGKILIELGRDFAELAYDVLDHDRAEQIMQALVDFPKEKEEGQHQIHIINSNNYGLDLKPLNIQPSELDLNLYYNDDFIEVDAKIQERLLKEQDKGIVLLHGLPGTGKTTYLRYLIGKVRKKVLFLSPSVAGNLMNPDFMDLLIEHPNSILVIEDAENIILDRTYQSNHSVSNLLNLSDGLLSDCLNVQIICTFNSALHLVDPALLRKGRLIAQYEFGKLSVDKAQQLAGKLNIETTIDAPVSLAELLNPASTNYEPKKTQVMGFRRVLATN</sequence>
<dbReference type="Pfam" id="PF00004">
    <property type="entry name" value="AAA"/>
    <property type="match status" value="1"/>
</dbReference>
<dbReference type="InterPro" id="IPR003959">
    <property type="entry name" value="ATPase_AAA_core"/>
</dbReference>
<organism evidence="3 4">
    <name type="scientific">Flavihumibacter fluminis</name>
    <dbReference type="NCBI Taxonomy" id="2909236"/>
    <lineage>
        <taxon>Bacteria</taxon>
        <taxon>Pseudomonadati</taxon>
        <taxon>Bacteroidota</taxon>
        <taxon>Chitinophagia</taxon>
        <taxon>Chitinophagales</taxon>
        <taxon>Chitinophagaceae</taxon>
        <taxon>Flavihumibacter</taxon>
    </lineage>
</organism>
<evidence type="ECO:0000256" key="1">
    <source>
        <dbReference type="ARBA" id="ARBA00007448"/>
    </source>
</evidence>
<comment type="similarity">
    <text evidence="1">Belongs to the AAA ATPase family. BCS1 subfamily.</text>
</comment>
<dbReference type="Gene3D" id="3.40.50.300">
    <property type="entry name" value="P-loop containing nucleotide triphosphate hydrolases"/>
    <property type="match status" value="1"/>
</dbReference>
<dbReference type="SUPFAM" id="SSF52540">
    <property type="entry name" value="P-loop containing nucleoside triphosphate hydrolases"/>
    <property type="match status" value="1"/>
</dbReference>
<dbReference type="SMART" id="SM00382">
    <property type="entry name" value="AAA"/>
    <property type="match status" value="1"/>
</dbReference>
<dbReference type="Proteomes" id="UP001200145">
    <property type="component" value="Unassembled WGS sequence"/>
</dbReference>